<evidence type="ECO:0000259" key="6">
    <source>
        <dbReference type="SMART" id="SM00528"/>
    </source>
</evidence>
<name>A0A4S4B164_9RHOO</name>
<accession>A0A4S4B164</accession>
<reference evidence="7 8" key="1">
    <citation type="submission" date="2019-04" db="EMBL/GenBank/DDBJ databases">
        <title>Azoarcus rhizosphaerae sp. nov. isolated from rhizosphere of Ficus religiosa.</title>
        <authorList>
            <person name="Lin S.-Y."/>
            <person name="Hameed A."/>
            <person name="Hsu Y.-H."/>
            <person name="Young C.-C."/>
        </authorList>
    </citation>
    <scope>NUCLEOTIDE SEQUENCE [LARGE SCALE GENOMIC DNA]</scope>
    <source>
        <strain evidence="7 8">CC-YHH848</strain>
    </source>
</reference>
<keyword evidence="4" id="KW-0238">DNA-binding</keyword>
<keyword evidence="3" id="KW-0963">Cytoplasm</keyword>
<organism evidence="7 8">
    <name type="scientific">Pseudothauera rhizosphaerae</name>
    <dbReference type="NCBI Taxonomy" id="2565932"/>
    <lineage>
        <taxon>Bacteria</taxon>
        <taxon>Pseudomonadati</taxon>
        <taxon>Pseudomonadota</taxon>
        <taxon>Betaproteobacteria</taxon>
        <taxon>Rhodocyclales</taxon>
        <taxon>Zoogloeaceae</taxon>
        <taxon>Pseudothauera</taxon>
    </lineage>
</organism>
<dbReference type="GO" id="GO:0003677">
    <property type="term" value="F:DNA binding"/>
    <property type="evidence" value="ECO:0007669"/>
    <property type="project" value="UniProtKB-KW"/>
</dbReference>
<evidence type="ECO:0000313" key="8">
    <source>
        <dbReference type="Proteomes" id="UP000307956"/>
    </source>
</evidence>
<dbReference type="PANTHER" id="PTHR38097">
    <property type="match status" value="1"/>
</dbReference>
<evidence type="ECO:0000256" key="2">
    <source>
        <dbReference type="ARBA" id="ARBA00010610"/>
    </source>
</evidence>
<comment type="caution">
    <text evidence="7">The sequence shown here is derived from an EMBL/GenBank/DDBJ whole genome shotgun (WGS) entry which is preliminary data.</text>
</comment>
<dbReference type="SUPFAM" id="SSF81273">
    <property type="entry name" value="H-NS histone-like proteins"/>
    <property type="match status" value="1"/>
</dbReference>
<dbReference type="EMBL" id="SSOD01000001">
    <property type="protein sequence ID" value="THF65384.1"/>
    <property type="molecule type" value="Genomic_DNA"/>
</dbReference>
<dbReference type="SMART" id="SM00528">
    <property type="entry name" value="HNS"/>
    <property type="match status" value="1"/>
</dbReference>
<evidence type="ECO:0000256" key="5">
    <source>
        <dbReference type="SAM" id="MobiDB-lite"/>
    </source>
</evidence>
<dbReference type="OrthoDB" id="5297879at2"/>
<gene>
    <name evidence="7" type="ORF">E6O51_00005</name>
</gene>
<evidence type="ECO:0000256" key="1">
    <source>
        <dbReference type="ARBA" id="ARBA00004453"/>
    </source>
</evidence>
<dbReference type="PANTHER" id="PTHR38097:SF2">
    <property type="entry name" value="DNA-BINDING PROTEIN STPA"/>
    <property type="match status" value="1"/>
</dbReference>
<dbReference type="Gene3D" id="4.10.430.10">
    <property type="entry name" value="Histone-like protein H-NS, C-terminal domain"/>
    <property type="match status" value="1"/>
</dbReference>
<sequence length="110" mass="12416">MPTYVEIMAQIEALQKQAEAIREAEITSVIAEIRQKIRDYELTAADLGFGAIGPAKEERIKQPTTRASVKPKYRDPVSGKTWPCRGMMPKWMKAALEAGHTREEFLIPET</sequence>
<dbReference type="GO" id="GO:0009295">
    <property type="term" value="C:nucleoid"/>
    <property type="evidence" value="ECO:0007669"/>
    <property type="project" value="UniProtKB-SubCell"/>
</dbReference>
<keyword evidence="8" id="KW-1185">Reference proteome</keyword>
<comment type="similarity">
    <text evidence="2">Belongs to the histone-like protein H-NS family.</text>
</comment>
<evidence type="ECO:0000256" key="3">
    <source>
        <dbReference type="ARBA" id="ARBA00022490"/>
    </source>
</evidence>
<dbReference type="Proteomes" id="UP000307956">
    <property type="component" value="Unassembled WGS sequence"/>
</dbReference>
<comment type="subcellular location">
    <subcellularLocation>
        <location evidence="1">Cytoplasm</location>
        <location evidence="1">Nucleoid</location>
    </subcellularLocation>
</comment>
<feature type="domain" description="DNA-binding protein H-NS-like C-terminal" evidence="6">
    <location>
        <begin position="63"/>
        <end position="107"/>
    </location>
</feature>
<dbReference type="AlphaFoldDB" id="A0A4S4B164"/>
<dbReference type="InterPro" id="IPR037150">
    <property type="entry name" value="H-NS_C_dom_sf"/>
</dbReference>
<evidence type="ECO:0000256" key="4">
    <source>
        <dbReference type="ARBA" id="ARBA00023125"/>
    </source>
</evidence>
<dbReference type="Pfam" id="PF00816">
    <property type="entry name" value="Histone_HNS"/>
    <property type="match status" value="1"/>
</dbReference>
<evidence type="ECO:0000313" key="7">
    <source>
        <dbReference type="EMBL" id="THF65384.1"/>
    </source>
</evidence>
<proteinExistence type="inferred from homology"/>
<protein>
    <submittedName>
        <fullName evidence="7">H-NS histone family protein</fullName>
    </submittedName>
</protein>
<feature type="region of interest" description="Disordered" evidence="5">
    <location>
        <begin position="61"/>
        <end position="81"/>
    </location>
</feature>
<dbReference type="InterPro" id="IPR027444">
    <property type="entry name" value="H-NS_C_dom"/>
</dbReference>